<evidence type="ECO:0000259" key="10">
    <source>
        <dbReference type="PROSITE" id="PS50110"/>
    </source>
</evidence>
<evidence type="ECO:0000256" key="1">
    <source>
        <dbReference type="ARBA" id="ARBA00018672"/>
    </source>
</evidence>
<dbReference type="CDD" id="cd00383">
    <property type="entry name" value="trans_reg_C"/>
    <property type="match status" value="1"/>
</dbReference>
<evidence type="ECO:0000256" key="4">
    <source>
        <dbReference type="ARBA" id="ARBA00023015"/>
    </source>
</evidence>
<keyword evidence="5 9" id="KW-0238">DNA-binding</keyword>
<evidence type="ECO:0000256" key="6">
    <source>
        <dbReference type="ARBA" id="ARBA00023163"/>
    </source>
</evidence>
<dbReference type="InterPro" id="IPR039420">
    <property type="entry name" value="WalR-like"/>
</dbReference>
<evidence type="ECO:0000313" key="12">
    <source>
        <dbReference type="EMBL" id="GAA0858537.1"/>
    </source>
</evidence>
<dbReference type="InterPro" id="IPR001789">
    <property type="entry name" value="Sig_transdc_resp-reg_receiver"/>
</dbReference>
<evidence type="ECO:0000256" key="8">
    <source>
        <dbReference type="PROSITE-ProRule" id="PRU00169"/>
    </source>
</evidence>
<comment type="function">
    <text evidence="7">May play the central regulatory role in sporulation. It may be an element of the effector pathway responsible for the activation of sporulation genes in response to nutritional stress. Spo0A may act in concert with spo0H (a sigma factor) to control the expression of some genes that are critical to the sporulation process.</text>
</comment>
<dbReference type="InterPro" id="IPR001867">
    <property type="entry name" value="OmpR/PhoB-type_DNA-bd"/>
</dbReference>
<sequence>MDKRVLIVEDEISINDILKRALSKEGYIIKSAYNGKEALEYIKSFKPHLVLLDIMHPDTTGFELAKVISETAYVIMITAKNDIADKLNCMELGADDYITKPFDIREVKMRVKIVLRRKEKVINTDKLGIFIDEESRSVIKDSKSIDLNRKEFDLLNILYRNKNRVYSRSELLDKVWGIDFEGEDRTVDVHIRRIRRKLGEDRENSSIETIFGVGYTMR</sequence>
<dbReference type="PROSITE" id="PS51755">
    <property type="entry name" value="OMPR_PHOB"/>
    <property type="match status" value="1"/>
</dbReference>
<dbReference type="RefSeq" id="WP_346026006.1">
    <property type="nucleotide sequence ID" value="NZ_BAAACO010000001.1"/>
</dbReference>
<evidence type="ECO:0000313" key="13">
    <source>
        <dbReference type="Proteomes" id="UP001501764"/>
    </source>
</evidence>
<dbReference type="SUPFAM" id="SSF52172">
    <property type="entry name" value="CheY-like"/>
    <property type="match status" value="1"/>
</dbReference>
<feature type="domain" description="OmpR/PhoB-type" evidence="11">
    <location>
        <begin position="119"/>
        <end position="218"/>
    </location>
</feature>
<protein>
    <recommendedName>
        <fullName evidence="1">Stage 0 sporulation protein A homolog</fullName>
    </recommendedName>
</protein>
<dbReference type="PANTHER" id="PTHR48111">
    <property type="entry name" value="REGULATOR OF RPOS"/>
    <property type="match status" value="1"/>
</dbReference>
<feature type="domain" description="Response regulatory" evidence="10">
    <location>
        <begin position="4"/>
        <end position="115"/>
    </location>
</feature>
<feature type="DNA-binding region" description="OmpR/PhoB-type" evidence="9">
    <location>
        <begin position="119"/>
        <end position="218"/>
    </location>
</feature>
<dbReference type="PROSITE" id="PS50110">
    <property type="entry name" value="RESPONSE_REGULATORY"/>
    <property type="match status" value="1"/>
</dbReference>
<dbReference type="InterPro" id="IPR011006">
    <property type="entry name" value="CheY-like_superfamily"/>
</dbReference>
<dbReference type="EMBL" id="BAAACO010000001">
    <property type="protein sequence ID" value="GAA0858537.1"/>
    <property type="molecule type" value="Genomic_DNA"/>
</dbReference>
<dbReference type="CDD" id="cd17574">
    <property type="entry name" value="REC_OmpR"/>
    <property type="match status" value="1"/>
</dbReference>
<evidence type="ECO:0000256" key="5">
    <source>
        <dbReference type="ARBA" id="ARBA00023125"/>
    </source>
</evidence>
<organism evidence="12 13">
    <name type="scientific">Clostridium nitritogenes</name>
    <dbReference type="NCBI Taxonomy" id="83340"/>
    <lineage>
        <taxon>Bacteria</taxon>
        <taxon>Bacillati</taxon>
        <taxon>Bacillota</taxon>
        <taxon>Clostridia</taxon>
        <taxon>Eubacteriales</taxon>
        <taxon>Clostridiaceae</taxon>
        <taxon>Clostridium</taxon>
    </lineage>
</organism>
<evidence type="ECO:0000259" key="11">
    <source>
        <dbReference type="PROSITE" id="PS51755"/>
    </source>
</evidence>
<dbReference type="Pfam" id="PF00072">
    <property type="entry name" value="Response_reg"/>
    <property type="match status" value="1"/>
</dbReference>
<keyword evidence="13" id="KW-1185">Reference proteome</keyword>
<gene>
    <name evidence="12" type="ORF">GCM10008916_16810</name>
</gene>
<name>A0ABN1LP65_9CLOT</name>
<dbReference type="SUPFAM" id="SSF46894">
    <property type="entry name" value="C-terminal effector domain of the bipartite response regulators"/>
    <property type="match status" value="1"/>
</dbReference>
<evidence type="ECO:0000256" key="2">
    <source>
        <dbReference type="ARBA" id="ARBA00022553"/>
    </source>
</evidence>
<dbReference type="SMART" id="SM00862">
    <property type="entry name" value="Trans_reg_C"/>
    <property type="match status" value="1"/>
</dbReference>
<evidence type="ECO:0000256" key="9">
    <source>
        <dbReference type="PROSITE-ProRule" id="PRU01091"/>
    </source>
</evidence>
<dbReference type="Pfam" id="PF00486">
    <property type="entry name" value="Trans_reg_C"/>
    <property type="match status" value="1"/>
</dbReference>
<dbReference type="Proteomes" id="UP001501764">
    <property type="component" value="Unassembled WGS sequence"/>
</dbReference>
<dbReference type="InterPro" id="IPR016032">
    <property type="entry name" value="Sig_transdc_resp-reg_C-effctor"/>
</dbReference>
<dbReference type="Gene3D" id="6.10.250.690">
    <property type="match status" value="1"/>
</dbReference>
<feature type="modified residue" description="4-aspartylphosphate" evidence="8">
    <location>
        <position position="53"/>
    </location>
</feature>
<keyword evidence="4" id="KW-0805">Transcription regulation</keyword>
<proteinExistence type="predicted"/>
<evidence type="ECO:0000256" key="7">
    <source>
        <dbReference type="ARBA" id="ARBA00024867"/>
    </source>
</evidence>
<dbReference type="Gene3D" id="1.10.10.10">
    <property type="entry name" value="Winged helix-like DNA-binding domain superfamily/Winged helix DNA-binding domain"/>
    <property type="match status" value="1"/>
</dbReference>
<keyword evidence="2 8" id="KW-0597">Phosphoprotein</keyword>
<dbReference type="PANTHER" id="PTHR48111:SF40">
    <property type="entry name" value="PHOSPHATE REGULON TRANSCRIPTIONAL REGULATORY PROTEIN PHOB"/>
    <property type="match status" value="1"/>
</dbReference>
<dbReference type="Gene3D" id="3.40.50.2300">
    <property type="match status" value="1"/>
</dbReference>
<dbReference type="InterPro" id="IPR036388">
    <property type="entry name" value="WH-like_DNA-bd_sf"/>
</dbReference>
<keyword evidence="6" id="KW-0804">Transcription</keyword>
<keyword evidence="3" id="KW-0902">Two-component regulatory system</keyword>
<comment type="caution">
    <text evidence="12">The sequence shown here is derived from an EMBL/GenBank/DDBJ whole genome shotgun (WGS) entry which is preliminary data.</text>
</comment>
<evidence type="ECO:0000256" key="3">
    <source>
        <dbReference type="ARBA" id="ARBA00023012"/>
    </source>
</evidence>
<reference evidence="12 13" key="1">
    <citation type="journal article" date="2019" name="Int. J. Syst. Evol. Microbiol.">
        <title>The Global Catalogue of Microorganisms (GCM) 10K type strain sequencing project: providing services to taxonomists for standard genome sequencing and annotation.</title>
        <authorList>
            <consortium name="The Broad Institute Genomics Platform"/>
            <consortium name="The Broad Institute Genome Sequencing Center for Infectious Disease"/>
            <person name="Wu L."/>
            <person name="Ma J."/>
        </authorList>
    </citation>
    <scope>NUCLEOTIDE SEQUENCE [LARGE SCALE GENOMIC DNA]</scope>
    <source>
        <strain evidence="12 13">JCM 6485</strain>
    </source>
</reference>
<accession>A0ABN1LP65</accession>
<dbReference type="SMART" id="SM00448">
    <property type="entry name" value="REC"/>
    <property type="match status" value="1"/>
</dbReference>